<protein>
    <submittedName>
        <fullName evidence="2">Uncharacterized protein</fullName>
    </submittedName>
</protein>
<accession>A0A9P6JUP1</accession>
<dbReference type="AlphaFoldDB" id="A0A9P6JUP1"/>
<sequence>MDVVDADGVPLGVSPEAVSASFKRLAYLSFLVGNSATLSSNRWRMSACCSSVLFLKTSMLCSIRVRRIRWIWDWPSFDCLYVEAVLPGLVGFFTGSGVLGLLVEGAKRYSTSLMVGSRNWKFD</sequence>
<keyword evidence="1" id="KW-0812">Transmembrane</keyword>
<organism evidence="2 3">
    <name type="scientific">Crepidotus variabilis</name>
    <dbReference type="NCBI Taxonomy" id="179855"/>
    <lineage>
        <taxon>Eukaryota</taxon>
        <taxon>Fungi</taxon>
        <taxon>Dikarya</taxon>
        <taxon>Basidiomycota</taxon>
        <taxon>Agaricomycotina</taxon>
        <taxon>Agaricomycetes</taxon>
        <taxon>Agaricomycetidae</taxon>
        <taxon>Agaricales</taxon>
        <taxon>Agaricineae</taxon>
        <taxon>Crepidotaceae</taxon>
        <taxon>Crepidotus</taxon>
    </lineage>
</organism>
<dbReference type="EMBL" id="MU157828">
    <property type="protein sequence ID" value="KAF9533641.1"/>
    <property type="molecule type" value="Genomic_DNA"/>
</dbReference>
<dbReference type="Proteomes" id="UP000807306">
    <property type="component" value="Unassembled WGS sequence"/>
</dbReference>
<keyword evidence="3" id="KW-1185">Reference proteome</keyword>
<evidence type="ECO:0000313" key="2">
    <source>
        <dbReference type="EMBL" id="KAF9533641.1"/>
    </source>
</evidence>
<name>A0A9P6JUP1_9AGAR</name>
<reference evidence="2" key="1">
    <citation type="submission" date="2020-11" db="EMBL/GenBank/DDBJ databases">
        <authorList>
            <consortium name="DOE Joint Genome Institute"/>
            <person name="Ahrendt S."/>
            <person name="Riley R."/>
            <person name="Andreopoulos W."/>
            <person name="Labutti K."/>
            <person name="Pangilinan J."/>
            <person name="Ruiz-Duenas F.J."/>
            <person name="Barrasa J.M."/>
            <person name="Sanchez-Garcia M."/>
            <person name="Camarero S."/>
            <person name="Miyauchi S."/>
            <person name="Serrano A."/>
            <person name="Linde D."/>
            <person name="Babiker R."/>
            <person name="Drula E."/>
            <person name="Ayuso-Fernandez I."/>
            <person name="Pacheco R."/>
            <person name="Padilla G."/>
            <person name="Ferreira P."/>
            <person name="Barriuso J."/>
            <person name="Kellner H."/>
            <person name="Castanera R."/>
            <person name="Alfaro M."/>
            <person name="Ramirez L."/>
            <person name="Pisabarro A.G."/>
            <person name="Kuo A."/>
            <person name="Tritt A."/>
            <person name="Lipzen A."/>
            <person name="He G."/>
            <person name="Yan M."/>
            <person name="Ng V."/>
            <person name="Cullen D."/>
            <person name="Martin F."/>
            <person name="Rosso M.-N."/>
            <person name="Henrissat B."/>
            <person name="Hibbett D."/>
            <person name="Martinez A.T."/>
            <person name="Grigoriev I.V."/>
        </authorList>
    </citation>
    <scope>NUCLEOTIDE SEQUENCE</scope>
    <source>
        <strain evidence="2">CBS 506.95</strain>
    </source>
</reference>
<evidence type="ECO:0000256" key="1">
    <source>
        <dbReference type="SAM" id="Phobius"/>
    </source>
</evidence>
<keyword evidence="1" id="KW-1133">Transmembrane helix</keyword>
<comment type="caution">
    <text evidence="2">The sequence shown here is derived from an EMBL/GenBank/DDBJ whole genome shotgun (WGS) entry which is preliminary data.</text>
</comment>
<feature type="transmembrane region" description="Helical" evidence="1">
    <location>
        <begin position="84"/>
        <end position="103"/>
    </location>
</feature>
<keyword evidence="1" id="KW-0472">Membrane</keyword>
<proteinExistence type="predicted"/>
<gene>
    <name evidence="2" type="ORF">CPB83DRAFT_486891</name>
</gene>
<evidence type="ECO:0000313" key="3">
    <source>
        <dbReference type="Proteomes" id="UP000807306"/>
    </source>
</evidence>